<dbReference type="AlphaFoldDB" id="A0AAD7CB49"/>
<protein>
    <submittedName>
        <fullName evidence="2">Uncharacterized protein</fullName>
    </submittedName>
</protein>
<evidence type="ECO:0000313" key="2">
    <source>
        <dbReference type="EMBL" id="KAJ7644247.1"/>
    </source>
</evidence>
<organism evidence="2 3">
    <name type="scientific">Roridomyces roridus</name>
    <dbReference type="NCBI Taxonomy" id="1738132"/>
    <lineage>
        <taxon>Eukaryota</taxon>
        <taxon>Fungi</taxon>
        <taxon>Dikarya</taxon>
        <taxon>Basidiomycota</taxon>
        <taxon>Agaricomycotina</taxon>
        <taxon>Agaricomycetes</taxon>
        <taxon>Agaricomycetidae</taxon>
        <taxon>Agaricales</taxon>
        <taxon>Marasmiineae</taxon>
        <taxon>Mycenaceae</taxon>
        <taxon>Roridomyces</taxon>
    </lineage>
</organism>
<sequence>MTRRIVFYCSLATAITILLWYTNPTGPEGAIWDSQGDFSRFERLNRPLSDDDVQPLKAYPFWNTPEVPDAGSLEYDPMVGAEEPPPPVLVVSSSVSSSSTVLAMSSTATASIPSPTTTHNLTETEMSDSVDKLVQSLIPGSQLASHNRKTLSRLTRCIYEPECEPNLVVFVSPRFLNTTGFERERSLLRALDNLNISYVHSPDDPLWAQRVHSLFAHQVRAVIFDPPQLQACVQDSTCMHTAGNLEGIPVWKMFSYSYDSTSTPSPLGEAWTLTPERNSRGRTYVGYSIEETCAGMRSSFQQSAGRIDRVFVLDAQFTDKNTSWPVRFFEDLGSETGTQFVAAESTASDWITTSLKPANLVDLTASSPQDVLLQVAKSKLLLGLGGPRELPLVYEALCLGIPFLNPVLEWDAERPGDRSKWVTQNMELNDLEPPYVYNVLAGNGDFGGFQAAVVGAMRAQPFESYVPANMTQRAVEKRVAEIFVHRDWRKEARKAMDGNMELKSLLL</sequence>
<feature type="transmembrane region" description="Helical" evidence="1">
    <location>
        <begin position="5"/>
        <end position="22"/>
    </location>
</feature>
<gene>
    <name evidence="2" type="ORF">FB45DRAFT_897337</name>
</gene>
<keyword evidence="1" id="KW-0472">Membrane</keyword>
<keyword evidence="1" id="KW-0812">Transmembrane</keyword>
<name>A0AAD7CB49_9AGAR</name>
<proteinExistence type="predicted"/>
<comment type="caution">
    <text evidence="2">The sequence shown here is derived from an EMBL/GenBank/DDBJ whole genome shotgun (WGS) entry which is preliminary data.</text>
</comment>
<evidence type="ECO:0000313" key="3">
    <source>
        <dbReference type="Proteomes" id="UP001221142"/>
    </source>
</evidence>
<dbReference type="Proteomes" id="UP001221142">
    <property type="component" value="Unassembled WGS sequence"/>
</dbReference>
<keyword evidence="3" id="KW-1185">Reference proteome</keyword>
<evidence type="ECO:0000256" key="1">
    <source>
        <dbReference type="SAM" id="Phobius"/>
    </source>
</evidence>
<accession>A0AAD7CB49</accession>
<keyword evidence="1" id="KW-1133">Transmembrane helix</keyword>
<dbReference type="EMBL" id="JARKIF010000003">
    <property type="protein sequence ID" value="KAJ7644247.1"/>
    <property type="molecule type" value="Genomic_DNA"/>
</dbReference>
<reference evidence="2" key="1">
    <citation type="submission" date="2023-03" db="EMBL/GenBank/DDBJ databases">
        <title>Massive genome expansion in bonnet fungi (Mycena s.s.) driven by repeated elements and novel gene families across ecological guilds.</title>
        <authorList>
            <consortium name="Lawrence Berkeley National Laboratory"/>
            <person name="Harder C.B."/>
            <person name="Miyauchi S."/>
            <person name="Viragh M."/>
            <person name="Kuo A."/>
            <person name="Thoen E."/>
            <person name="Andreopoulos B."/>
            <person name="Lu D."/>
            <person name="Skrede I."/>
            <person name="Drula E."/>
            <person name="Henrissat B."/>
            <person name="Morin E."/>
            <person name="Kohler A."/>
            <person name="Barry K."/>
            <person name="LaButti K."/>
            <person name="Morin E."/>
            <person name="Salamov A."/>
            <person name="Lipzen A."/>
            <person name="Mereny Z."/>
            <person name="Hegedus B."/>
            <person name="Baldrian P."/>
            <person name="Stursova M."/>
            <person name="Weitz H."/>
            <person name="Taylor A."/>
            <person name="Grigoriev I.V."/>
            <person name="Nagy L.G."/>
            <person name="Martin F."/>
            <person name="Kauserud H."/>
        </authorList>
    </citation>
    <scope>NUCLEOTIDE SEQUENCE</scope>
    <source>
        <strain evidence="2">9284</strain>
    </source>
</reference>